<dbReference type="Proteomes" id="UP000704611">
    <property type="component" value="Unassembled WGS sequence"/>
</dbReference>
<evidence type="ECO:0000313" key="2">
    <source>
        <dbReference type="Proteomes" id="UP000704611"/>
    </source>
</evidence>
<proteinExistence type="predicted"/>
<dbReference type="RefSeq" id="WP_217671452.1">
    <property type="nucleotide sequence ID" value="NZ_JAHRID010000016.1"/>
</dbReference>
<gene>
    <name evidence="1" type="ORF">KQY15_18855</name>
</gene>
<evidence type="ECO:0000313" key="1">
    <source>
        <dbReference type="EMBL" id="MBV2131164.1"/>
    </source>
</evidence>
<protein>
    <recommendedName>
        <fullName evidence="3">Lipoprotein</fullName>
    </recommendedName>
</protein>
<comment type="caution">
    <text evidence="1">The sequence shown here is derived from an EMBL/GenBank/DDBJ whole genome shotgun (WGS) entry which is preliminary data.</text>
</comment>
<accession>A0ABS6MRV4</accession>
<dbReference type="EMBL" id="JAHRID010000016">
    <property type="protein sequence ID" value="MBV2131164.1"/>
    <property type="molecule type" value="Genomic_DNA"/>
</dbReference>
<organism evidence="1 2">
    <name type="scientific">Arsukibacterium indicum</name>
    <dbReference type="NCBI Taxonomy" id="2848612"/>
    <lineage>
        <taxon>Bacteria</taxon>
        <taxon>Pseudomonadati</taxon>
        <taxon>Pseudomonadota</taxon>
        <taxon>Gammaproteobacteria</taxon>
        <taxon>Chromatiales</taxon>
        <taxon>Chromatiaceae</taxon>
        <taxon>Arsukibacterium</taxon>
    </lineage>
</organism>
<reference evidence="1 2" key="1">
    <citation type="submission" date="2021-06" db="EMBL/GenBank/DDBJ databases">
        <title>Rheinheimera indica sp. nov., isolated from deep-sea sediment.</title>
        <authorList>
            <person name="Wang Z."/>
            <person name="Zhang X.-Y."/>
        </authorList>
    </citation>
    <scope>NUCLEOTIDE SEQUENCE [LARGE SCALE GENOMIC DNA]</scope>
    <source>
        <strain evidence="1 2">SM2107</strain>
    </source>
</reference>
<sequence length="108" mass="12157">MKNHHTIKLVTLLILCGCSSSPYFVELDPRSKSANAAQYGEGVYFYHYSKIIFPSMTDAKAKEEYFNFVQTDIDEKLDKNAACEIIQESLSYNSEGGEVSVLVKCNET</sequence>
<name>A0ABS6MRV4_9GAMM</name>
<evidence type="ECO:0008006" key="3">
    <source>
        <dbReference type="Google" id="ProtNLM"/>
    </source>
</evidence>
<keyword evidence="2" id="KW-1185">Reference proteome</keyword>